<gene>
    <name evidence="3" type="ORF">J8273_7392</name>
</gene>
<protein>
    <submittedName>
        <fullName evidence="3">ARM repeat superfamily protein, putative isoform 2</fullName>
    </submittedName>
</protein>
<name>A0A8J6DZR8_9EUKA</name>
<dbReference type="GO" id="GO:0005874">
    <property type="term" value="C:microtubule"/>
    <property type="evidence" value="ECO:0007669"/>
    <property type="project" value="InterPro"/>
</dbReference>
<dbReference type="InterPro" id="IPR057600">
    <property type="entry name" value="TORTIFOLIA1/SINE1-2_N"/>
</dbReference>
<dbReference type="Gene3D" id="1.25.10.10">
    <property type="entry name" value="Leucine-rich Repeat Variant"/>
    <property type="match status" value="1"/>
</dbReference>
<feature type="compositionally biased region" description="Polar residues" evidence="1">
    <location>
        <begin position="361"/>
        <end position="375"/>
    </location>
</feature>
<accession>A0A8J6DZR8</accession>
<dbReference type="GO" id="GO:0008017">
    <property type="term" value="F:microtubule binding"/>
    <property type="evidence" value="ECO:0007669"/>
    <property type="project" value="InterPro"/>
</dbReference>
<feature type="region of interest" description="Disordered" evidence="1">
    <location>
        <begin position="456"/>
        <end position="491"/>
    </location>
</feature>
<dbReference type="PANTHER" id="PTHR31355:SF7">
    <property type="entry name" value="MICROTUBULE-ASSOCIATED PROTEIN TORTIFOLIA1"/>
    <property type="match status" value="1"/>
</dbReference>
<feature type="compositionally biased region" description="Basic residues" evidence="1">
    <location>
        <begin position="338"/>
        <end position="352"/>
    </location>
</feature>
<evidence type="ECO:0000313" key="4">
    <source>
        <dbReference type="Proteomes" id="UP000717585"/>
    </source>
</evidence>
<dbReference type="InterPro" id="IPR011989">
    <property type="entry name" value="ARM-like"/>
</dbReference>
<evidence type="ECO:0000313" key="3">
    <source>
        <dbReference type="EMBL" id="KAG9391118.1"/>
    </source>
</evidence>
<evidence type="ECO:0000256" key="1">
    <source>
        <dbReference type="SAM" id="MobiDB-lite"/>
    </source>
</evidence>
<dbReference type="OrthoDB" id="298726at2759"/>
<dbReference type="Proteomes" id="UP000717585">
    <property type="component" value="Unassembled WGS sequence"/>
</dbReference>
<dbReference type="InterPro" id="IPR033337">
    <property type="entry name" value="TORTIFOLIA1/SINE1-2"/>
</dbReference>
<feature type="compositionally biased region" description="Polar residues" evidence="1">
    <location>
        <begin position="327"/>
        <end position="336"/>
    </location>
</feature>
<comment type="caution">
    <text evidence="3">The sequence shown here is derived from an EMBL/GenBank/DDBJ whole genome shotgun (WGS) entry which is preliminary data.</text>
</comment>
<organism evidence="3 4">
    <name type="scientific">Carpediemonas membranifera</name>
    <dbReference type="NCBI Taxonomy" id="201153"/>
    <lineage>
        <taxon>Eukaryota</taxon>
        <taxon>Metamonada</taxon>
        <taxon>Carpediemonas-like organisms</taxon>
        <taxon>Carpediemonas</taxon>
    </lineage>
</organism>
<dbReference type="AlphaFoldDB" id="A0A8J6DZR8"/>
<proteinExistence type="predicted"/>
<keyword evidence="4" id="KW-1185">Reference proteome</keyword>
<feature type="domain" description="TORTIFOLIA1/SINE1-2 N-terminal" evidence="2">
    <location>
        <begin position="11"/>
        <end position="282"/>
    </location>
</feature>
<evidence type="ECO:0000259" key="2">
    <source>
        <dbReference type="Pfam" id="PF24714"/>
    </source>
</evidence>
<dbReference type="Pfam" id="PF24714">
    <property type="entry name" value="TOR1L1_N"/>
    <property type="match status" value="1"/>
</dbReference>
<feature type="compositionally biased region" description="Polar residues" evidence="1">
    <location>
        <begin position="385"/>
        <end position="396"/>
    </location>
</feature>
<dbReference type="InterPro" id="IPR016024">
    <property type="entry name" value="ARM-type_fold"/>
</dbReference>
<feature type="region of interest" description="Disordered" evidence="1">
    <location>
        <begin position="299"/>
        <end position="404"/>
    </location>
</feature>
<dbReference type="EMBL" id="JAHDYR010000062">
    <property type="protein sequence ID" value="KAG9391118.1"/>
    <property type="molecule type" value="Genomic_DNA"/>
</dbReference>
<reference evidence="3" key="1">
    <citation type="submission" date="2021-05" db="EMBL/GenBank/DDBJ databases">
        <title>A free-living protist that lacks canonical eukaryotic 1 DNA replication and segregation systems.</title>
        <authorList>
            <person name="Salas-Leiva D.E."/>
            <person name="Tromer E.C."/>
            <person name="Curtis B.A."/>
            <person name="Jerlstrom-Hultqvist J."/>
            <person name="Kolisko M."/>
            <person name="Yi Z."/>
            <person name="Salas-Leiva J.S."/>
            <person name="Gallot-Lavallee L."/>
            <person name="Kops G.J.P.L."/>
            <person name="Archibald J.M."/>
            <person name="Simpson A.G.B."/>
            <person name="Roger A.J."/>
        </authorList>
    </citation>
    <scope>NUCLEOTIDE SEQUENCE</scope>
    <source>
        <strain evidence="3">BICM</strain>
    </source>
</reference>
<dbReference type="SUPFAM" id="SSF48371">
    <property type="entry name" value="ARM repeat"/>
    <property type="match status" value="1"/>
</dbReference>
<sequence>MSTAQLQAWNIALGKLNDKDTVGTAVQELTGLVARAMTTRNMSLFLSGLYTTNTNHSVASRKEVVRLLGVIGQFMTDQAYPELPRMVSFIATRLRDNDSGICTAATETMGLLARYVLVAAARGDVGDSASLAVLIKPLLGVMATQDRQAQVGAAECLCEVVRQADFLLKYECSRLVPRLIKILGSPTCMAPEGPLDVLAAVMLNAGSVVMELVPDIVKTAIQHLADEDWHGRRAAAACLGATSTLGDSVSIFAREIVDVLDTVRFDRIKTVRDEVTNTLQLFEPLIAFSAPDMGEVEAPPLAVSDDEGTKAVLPPLLPPSDGRPVSVSASGCTQMISPRRRPSLGKERRKMTRPGGRPKLTRTTTASPRVDQGQTADHPDGQVTPRATFSRSQTIPAQPPVVPAMPETGLTVSAVMDMLKDLKKSFEDFTHSTDAKLDEVVGRLANVEDKVAQIEDQARAPAKSHTVTRTPKRATPAPARRSAPPPLQSSPVVSRVASRAQVVPAGPSQAQAEADAMDAAFAAMVESIRMGDVQDGFTAVVEHSPTIFELVEALAATDPCLDQLSPAIAGRLATLLVAAVNRGEFVAQIVPWTNQLIEERIAVPDKLVSDLYQACHGVEGYRPTVELIEAIHPAILGAAG</sequence>
<dbReference type="PANTHER" id="PTHR31355">
    <property type="entry name" value="MICROTUBULE-ASSOCIATED PROTEIN TORTIFOLIA1"/>
    <property type="match status" value="1"/>
</dbReference>
<feature type="compositionally biased region" description="Low complexity" evidence="1">
    <location>
        <begin position="467"/>
        <end position="482"/>
    </location>
</feature>